<evidence type="ECO:0000313" key="8">
    <source>
        <dbReference type="Proteomes" id="UP000198635"/>
    </source>
</evidence>
<evidence type="ECO:0000259" key="6">
    <source>
        <dbReference type="PROSITE" id="PS51379"/>
    </source>
</evidence>
<dbReference type="RefSeq" id="WP_092372786.1">
    <property type="nucleotide sequence ID" value="NZ_FORX01000002.1"/>
</dbReference>
<sequence>MLDFIIDETRCVQCGECAADCPASIIDMDGGLPRIPEHRESYCIGCQHCLAVCPTAALSILGKDPDKSAPVLPPSPDALENLIKSRRSVRRFLPDRVEGHILDRLMDVIAHAPTGKNQRRIRFTLVDDPQVMELIRVGTMDGIRKAVIDDSLPDGMEFFAKMVAPYDQGRDIIYRKAPHMIIASAPKDSAAPDADPFIALSYFELMAQSLGLGTVWCGFARWALQSVVPELGRTLGIPADHRSMYAMMFGYPAVSYARAVQRDVVGVHRVGPADLEGGR</sequence>
<keyword evidence="8" id="KW-1185">Reference proteome</keyword>
<comment type="similarity">
    <text evidence="1">Belongs to the nitroreductase family.</text>
</comment>
<dbReference type="Pfam" id="PF14697">
    <property type="entry name" value="Fer4_21"/>
    <property type="match status" value="1"/>
</dbReference>
<proteinExistence type="inferred from homology"/>
<dbReference type="EMBL" id="FORX01000002">
    <property type="protein sequence ID" value="SFJ33265.1"/>
    <property type="molecule type" value="Genomic_DNA"/>
</dbReference>
<keyword evidence="3" id="KW-0560">Oxidoreductase</keyword>
<dbReference type="GO" id="GO:0016491">
    <property type="term" value="F:oxidoreductase activity"/>
    <property type="evidence" value="ECO:0007669"/>
    <property type="project" value="UniProtKB-KW"/>
</dbReference>
<dbReference type="CDD" id="cd02143">
    <property type="entry name" value="nitroreductase_FeS-like"/>
    <property type="match status" value="1"/>
</dbReference>
<protein>
    <submittedName>
        <fullName evidence="7">Nitroreductase</fullName>
    </submittedName>
</protein>
<dbReference type="InterPro" id="IPR017896">
    <property type="entry name" value="4Fe4S_Fe-S-bd"/>
</dbReference>
<dbReference type="InterPro" id="IPR017900">
    <property type="entry name" value="4Fe4S_Fe_S_CS"/>
</dbReference>
<evidence type="ECO:0000256" key="3">
    <source>
        <dbReference type="ARBA" id="ARBA00023002"/>
    </source>
</evidence>
<evidence type="ECO:0000256" key="1">
    <source>
        <dbReference type="ARBA" id="ARBA00007118"/>
    </source>
</evidence>
<dbReference type="Gene3D" id="3.40.109.10">
    <property type="entry name" value="NADH Oxidase"/>
    <property type="match status" value="1"/>
</dbReference>
<evidence type="ECO:0000256" key="4">
    <source>
        <dbReference type="ARBA" id="ARBA00023004"/>
    </source>
</evidence>
<name>A0A1I3QHT6_9BACT</name>
<keyword evidence="4" id="KW-0408">Iron</keyword>
<evidence type="ECO:0000256" key="5">
    <source>
        <dbReference type="ARBA" id="ARBA00023014"/>
    </source>
</evidence>
<organism evidence="7 8">
    <name type="scientific">Desulfomicrobium apsheronum</name>
    <dbReference type="NCBI Taxonomy" id="52560"/>
    <lineage>
        <taxon>Bacteria</taxon>
        <taxon>Pseudomonadati</taxon>
        <taxon>Thermodesulfobacteriota</taxon>
        <taxon>Desulfovibrionia</taxon>
        <taxon>Desulfovibrionales</taxon>
        <taxon>Desulfomicrobiaceae</taxon>
        <taxon>Desulfomicrobium</taxon>
    </lineage>
</organism>
<dbReference type="Pfam" id="PF00881">
    <property type="entry name" value="Nitroreductase"/>
    <property type="match status" value="1"/>
</dbReference>
<dbReference type="AlphaFoldDB" id="A0A1I3QHT6"/>
<keyword evidence="2" id="KW-0479">Metal-binding</keyword>
<feature type="domain" description="4Fe-4S ferredoxin-type" evidence="6">
    <location>
        <begin position="2"/>
        <end position="31"/>
    </location>
</feature>
<dbReference type="STRING" id="52560.SAMN04488082_102332"/>
<accession>A0A1I3QHT6</accession>
<gene>
    <name evidence="7" type="ORF">SAMN04488082_102332</name>
</gene>
<dbReference type="SUPFAM" id="SSF55469">
    <property type="entry name" value="FMN-dependent nitroreductase-like"/>
    <property type="match status" value="1"/>
</dbReference>
<feature type="domain" description="4Fe-4S ferredoxin-type" evidence="6">
    <location>
        <begin position="34"/>
        <end position="63"/>
    </location>
</feature>
<dbReference type="OrthoDB" id="368873at2"/>
<keyword evidence="5" id="KW-0411">Iron-sulfur</keyword>
<dbReference type="Gene3D" id="3.30.70.20">
    <property type="match status" value="1"/>
</dbReference>
<dbReference type="PROSITE" id="PS00198">
    <property type="entry name" value="4FE4S_FER_1"/>
    <property type="match status" value="2"/>
</dbReference>
<dbReference type="GO" id="GO:0046872">
    <property type="term" value="F:metal ion binding"/>
    <property type="evidence" value="ECO:0007669"/>
    <property type="project" value="UniProtKB-KW"/>
</dbReference>
<dbReference type="PANTHER" id="PTHR43673">
    <property type="entry name" value="NAD(P)H NITROREDUCTASE YDGI-RELATED"/>
    <property type="match status" value="1"/>
</dbReference>
<dbReference type="GO" id="GO:0051536">
    <property type="term" value="F:iron-sulfur cluster binding"/>
    <property type="evidence" value="ECO:0007669"/>
    <property type="project" value="UniProtKB-KW"/>
</dbReference>
<dbReference type="InterPro" id="IPR000415">
    <property type="entry name" value="Nitroreductase-like"/>
</dbReference>
<reference evidence="8" key="1">
    <citation type="submission" date="2016-10" db="EMBL/GenBank/DDBJ databases">
        <authorList>
            <person name="Varghese N."/>
            <person name="Submissions S."/>
        </authorList>
    </citation>
    <scope>NUCLEOTIDE SEQUENCE [LARGE SCALE GENOMIC DNA]</scope>
    <source>
        <strain evidence="8">DSM 5918</strain>
    </source>
</reference>
<dbReference type="PROSITE" id="PS51379">
    <property type="entry name" value="4FE4S_FER_2"/>
    <property type="match status" value="2"/>
</dbReference>
<dbReference type="PANTHER" id="PTHR43673:SF10">
    <property type="entry name" value="NADH DEHYDROGENASE_NAD(P)H NITROREDUCTASE XCC3605-RELATED"/>
    <property type="match status" value="1"/>
</dbReference>
<dbReference type="InterPro" id="IPR029479">
    <property type="entry name" value="Nitroreductase"/>
</dbReference>
<dbReference type="Proteomes" id="UP000198635">
    <property type="component" value="Unassembled WGS sequence"/>
</dbReference>
<evidence type="ECO:0000313" key="7">
    <source>
        <dbReference type="EMBL" id="SFJ33265.1"/>
    </source>
</evidence>
<evidence type="ECO:0000256" key="2">
    <source>
        <dbReference type="ARBA" id="ARBA00022723"/>
    </source>
</evidence>
<dbReference type="SUPFAM" id="SSF54862">
    <property type="entry name" value="4Fe-4S ferredoxins"/>
    <property type="match status" value="1"/>
</dbReference>